<reference evidence="2" key="1">
    <citation type="submission" date="2013-08" db="EMBL/GenBank/DDBJ databases">
        <authorList>
            <person name="Mendez C."/>
            <person name="Richter M."/>
            <person name="Ferrer M."/>
            <person name="Sanchez J."/>
        </authorList>
    </citation>
    <scope>NUCLEOTIDE SEQUENCE</scope>
</reference>
<feature type="domain" description="SLH" evidence="1">
    <location>
        <begin position="1"/>
        <end position="61"/>
    </location>
</feature>
<accession>T1AKP6</accession>
<organism evidence="2">
    <name type="scientific">mine drainage metagenome</name>
    <dbReference type="NCBI Taxonomy" id="410659"/>
    <lineage>
        <taxon>unclassified sequences</taxon>
        <taxon>metagenomes</taxon>
        <taxon>ecological metagenomes</taxon>
    </lineage>
</organism>
<reference evidence="2" key="2">
    <citation type="journal article" date="2014" name="ISME J.">
        <title>Microbial stratification in low pH oxic and suboxic macroscopic growths along an acid mine drainage.</title>
        <authorList>
            <person name="Mendez-Garcia C."/>
            <person name="Mesa V."/>
            <person name="Sprenger R.R."/>
            <person name="Richter M."/>
            <person name="Diez M.S."/>
            <person name="Solano J."/>
            <person name="Bargiela R."/>
            <person name="Golyshina O.V."/>
            <person name="Manteca A."/>
            <person name="Ramos J.L."/>
            <person name="Gallego J.R."/>
            <person name="Llorente I."/>
            <person name="Martins Dos Santos V.A."/>
            <person name="Jensen O.N."/>
            <person name="Pelaez A.I."/>
            <person name="Sanchez J."/>
            <person name="Ferrer M."/>
        </authorList>
    </citation>
    <scope>NUCLEOTIDE SEQUENCE</scope>
</reference>
<sequence>NTTRFNDIPKGYFAAGAIDLLLGRDAISGFPDGGFHPDASVTRAQFAKMLVLTLGLPLPAQATSAGFSDVQGTAWYAPYVDAAVQAGLVKGVTATTFEPGTYITRGQIAVLVARAMGSYKPTNPLQVSFTDQSQIPAWALPSVMQAADAGIIHGLSNGSFGAQGNATRAEAAELLANLVTVTGQ</sequence>
<dbReference type="InterPro" id="IPR051465">
    <property type="entry name" value="Cell_Envelope_Struct_Comp"/>
</dbReference>
<feature type="domain" description="SLH" evidence="1">
    <location>
        <begin position="127"/>
        <end position="184"/>
    </location>
</feature>
<proteinExistence type="predicted"/>
<dbReference type="AlphaFoldDB" id="T1AKP6"/>
<comment type="caution">
    <text evidence="2">The sequence shown here is derived from an EMBL/GenBank/DDBJ whole genome shotgun (WGS) entry which is preliminary data.</text>
</comment>
<dbReference type="EMBL" id="AUZY01004935">
    <property type="protein sequence ID" value="EQD61166.1"/>
    <property type="molecule type" value="Genomic_DNA"/>
</dbReference>
<dbReference type="PANTHER" id="PTHR43308:SF5">
    <property type="entry name" value="S-LAYER PROTEIN _ PEPTIDOGLYCAN ENDO-BETA-N-ACETYLGLUCOSAMINIDASE"/>
    <property type="match status" value="1"/>
</dbReference>
<evidence type="ECO:0000259" key="1">
    <source>
        <dbReference type="PROSITE" id="PS51272"/>
    </source>
</evidence>
<gene>
    <name evidence="2" type="ORF">B1B_07722</name>
</gene>
<name>T1AKP6_9ZZZZ</name>
<evidence type="ECO:0000313" key="2">
    <source>
        <dbReference type="EMBL" id="EQD61166.1"/>
    </source>
</evidence>
<dbReference type="PANTHER" id="PTHR43308">
    <property type="entry name" value="OUTER MEMBRANE PROTEIN ALPHA-RELATED"/>
    <property type="match status" value="1"/>
</dbReference>
<feature type="domain" description="SLH" evidence="1">
    <location>
        <begin position="63"/>
        <end position="126"/>
    </location>
</feature>
<dbReference type="Pfam" id="PF00395">
    <property type="entry name" value="SLH"/>
    <property type="match status" value="3"/>
</dbReference>
<dbReference type="InterPro" id="IPR001119">
    <property type="entry name" value="SLH_dom"/>
</dbReference>
<feature type="non-terminal residue" evidence="2">
    <location>
        <position position="1"/>
    </location>
</feature>
<protein>
    <submittedName>
        <fullName evidence="2">S-layer domain protein</fullName>
    </submittedName>
</protein>
<dbReference type="PROSITE" id="PS51272">
    <property type="entry name" value="SLH"/>
    <property type="match status" value="3"/>
</dbReference>